<dbReference type="GO" id="GO:0046872">
    <property type="term" value="F:metal ion binding"/>
    <property type="evidence" value="ECO:0007669"/>
    <property type="project" value="UniProtKB-KW"/>
</dbReference>
<keyword evidence="13" id="KW-0694">RNA-binding</keyword>
<comment type="function">
    <text evidence="17">Ubiquitous transcription factor required for a diverse set of processes. It is a component of the CCR4 complex involved in the control of gene expression.</text>
</comment>
<keyword evidence="10" id="KW-0479">Metal-binding</keyword>
<dbReference type="Proteomes" id="UP000829196">
    <property type="component" value="Unassembled WGS sequence"/>
</dbReference>
<keyword evidence="15" id="KW-0804">Transcription</keyword>
<comment type="caution">
    <text evidence="18">The sequence shown here is derived from an EMBL/GenBank/DDBJ whole genome shotgun (WGS) entry which is preliminary data.</text>
</comment>
<evidence type="ECO:0000256" key="9">
    <source>
        <dbReference type="ARBA" id="ARBA00022722"/>
    </source>
</evidence>
<comment type="cofactor">
    <cofactor evidence="2">
        <name>a divalent metal cation</name>
        <dbReference type="ChEBI" id="CHEBI:60240"/>
    </cofactor>
</comment>
<dbReference type="Pfam" id="PF04857">
    <property type="entry name" value="CAF1"/>
    <property type="match status" value="1"/>
</dbReference>
<accession>A0A8T3AVR9</accession>
<dbReference type="GO" id="GO:0005634">
    <property type="term" value="C:nucleus"/>
    <property type="evidence" value="ECO:0007669"/>
    <property type="project" value="UniProtKB-SubCell"/>
</dbReference>
<reference evidence="18" key="1">
    <citation type="journal article" date="2022" name="Front. Genet.">
        <title>Chromosome-Scale Assembly of the Dendrobium nobile Genome Provides Insights Into the Molecular Mechanism of the Biosynthesis of the Medicinal Active Ingredient of Dendrobium.</title>
        <authorList>
            <person name="Xu Q."/>
            <person name="Niu S.-C."/>
            <person name="Li K.-L."/>
            <person name="Zheng P.-J."/>
            <person name="Zhang X.-J."/>
            <person name="Jia Y."/>
            <person name="Liu Y."/>
            <person name="Niu Y.-X."/>
            <person name="Yu L.-H."/>
            <person name="Chen D.-F."/>
            <person name="Zhang G.-Q."/>
        </authorList>
    </citation>
    <scope>NUCLEOTIDE SEQUENCE</scope>
    <source>
        <tissue evidence="18">Leaf</tissue>
    </source>
</reference>
<keyword evidence="9" id="KW-0540">Nuclease</keyword>
<evidence type="ECO:0000256" key="7">
    <source>
        <dbReference type="ARBA" id="ARBA00012161"/>
    </source>
</evidence>
<evidence type="ECO:0000256" key="6">
    <source>
        <dbReference type="ARBA" id="ARBA00011757"/>
    </source>
</evidence>
<dbReference type="InterPro" id="IPR036397">
    <property type="entry name" value="RNaseH_sf"/>
</dbReference>
<evidence type="ECO:0000256" key="8">
    <source>
        <dbReference type="ARBA" id="ARBA00022490"/>
    </source>
</evidence>
<dbReference type="InterPro" id="IPR012337">
    <property type="entry name" value="RNaseH-like_sf"/>
</dbReference>
<comment type="similarity">
    <text evidence="5">Belongs to the CAF1 family.</text>
</comment>
<dbReference type="GO" id="GO:0004535">
    <property type="term" value="F:poly(A)-specific ribonuclease activity"/>
    <property type="evidence" value="ECO:0007669"/>
    <property type="project" value="UniProtKB-EC"/>
</dbReference>
<dbReference type="OrthoDB" id="728485at2759"/>
<dbReference type="EC" id="3.1.13.4" evidence="7"/>
<evidence type="ECO:0000256" key="14">
    <source>
        <dbReference type="ARBA" id="ARBA00023015"/>
    </source>
</evidence>
<keyword evidence="12" id="KW-0269">Exonuclease</keyword>
<dbReference type="GO" id="GO:0005737">
    <property type="term" value="C:cytoplasm"/>
    <property type="evidence" value="ECO:0007669"/>
    <property type="project" value="UniProtKB-SubCell"/>
</dbReference>
<proteinExistence type="inferred from homology"/>
<evidence type="ECO:0000256" key="1">
    <source>
        <dbReference type="ARBA" id="ARBA00001663"/>
    </source>
</evidence>
<dbReference type="AlphaFoldDB" id="A0A8T3AVR9"/>
<evidence type="ECO:0000256" key="17">
    <source>
        <dbReference type="ARBA" id="ARBA00025148"/>
    </source>
</evidence>
<comment type="subcellular location">
    <subcellularLocation>
        <location evidence="4">Cytoplasm</location>
    </subcellularLocation>
    <subcellularLocation>
        <location evidence="3">Nucleus</location>
    </subcellularLocation>
</comment>
<gene>
    <name evidence="18" type="ORF">KFK09_018922</name>
</gene>
<evidence type="ECO:0000256" key="5">
    <source>
        <dbReference type="ARBA" id="ARBA00008372"/>
    </source>
</evidence>
<dbReference type="SMR" id="A0A8T3AVR9"/>
<keyword evidence="11" id="KW-0378">Hydrolase</keyword>
<name>A0A8T3AVR9_DENNO</name>
<dbReference type="PANTHER" id="PTHR10797">
    <property type="entry name" value="CCR4-NOT TRANSCRIPTION COMPLEX SUBUNIT"/>
    <property type="match status" value="1"/>
</dbReference>
<dbReference type="SUPFAM" id="SSF53098">
    <property type="entry name" value="Ribonuclease H-like"/>
    <property type="match status" value="1"/>
</dbReference>
<evidence type="ECO:0000313" key="18">
    <source>
        <dbReference type="EMBL" id="KAI0500706.1"/>
    </source>
</evidence>
<keyword evidence="8" id="KW-0963">Cytoplasm</keyword>
<dbReference type="EMBL" id="JAGYWB010000013">
    <property type="protein sequence ID" value="KAI0500706.1"/>
    <property type="molecule type" value="Genomic_DNA"/>
</dbReference>
<evidence type="ECO:0000256" key="16">
    <source>
        <dbReference type="ARBA" id="ARBA00023242"/>
    </source>
</evidence>
<dbReference type="InterPro" id="IPR006941">
    <property type="entry name" value="RNase_CAF1"/>
</dbReference>
<protein>
    <recommendedName>
        <fullName evidence="7">poly(A)-specific ribonuclease</fullName>
        <ecNumber evidence="7">3.1.13.4</ecNumber>
    </recommendedName>
</protein>
<dbReference type="GO" id="GO:0003723">
    <property type="term" value="F:RNA binding"/>
    <property type="evidence" value="ECO:0007669"/>
    <property type="project" value="UniProtKB-KW"/>
</dbReference>
<comment type="catalytic activity">
    <reaction evidence="1">
        <text>Exonucleolytic cleavage of poly(A) to 5'-AMP.</text>
        <dbReference type="EC" id="3.1.13.4"/>
    </reaction>
</comment>
<dbReference type="InterPro" id="IPR039637">
    <property type="entry name" value="CNOT7/CNOT8/Pop2"/>
</dbReference>
<keyword evidence="14" id="KW-0805">Transcription regulation</keyword>
<evidence type="ECO:0000256" key="10">
    <source>
        <dbReference type="ARBA" id="ARBA00022723"/>
    </source>
</evidence>
<keyword evidence="16" id="KW-0539">Nucleus</keyword>
<evidence type="ECO:0000256" key="4">
    <source>
        <dbReference type="ARBA" id="ARBA00004496"/>
    </source>
</evidence>
<evidence type="ECO:0000256" key="12">
    <source>
        <dbReference type="ARBA" id="ARBA00022839"/>
    </source>
</evidence>
<keyword evidence="19" id="KW-1185">Reference proteome</keyword>
<comment type="subunit">
    <text evidence="6">Component of the CCR4-NOT complex, at least composed of CRR4 and CAF1 proteins.</text>
</comment>
<evidence type="ECO:0000256" key="11">
    <source>
        <dbReference type="ARBA" id="ARBA00022801"/>
    </source>
</evidence>
<dbReference type="GO" id="GO:0030014">
    <property type="term" value="C:CCR4-NOT complex"/>
    <property type="evidence" value="ECO:0007669"/>
    <property type="project" value="InterPro"/>
</dbReference>
<evidence type="ECO:0000256" key="3">
    <source>
        <dbReference type="ARBA" id="ARBA00004123"/>
    </source>
</evidence>
<evidence type="ECO:0000256" key="15">
    <source>
        <dbReference type="ARBA" id="ARBA00023163"/>
    </source>
</evidence>
<evidence type="ECO:0000256" key="2">
    <source>
        <dbReference type="ARBA" id="ARBA00001968"/>
    </source>
</evidence>
<evidence type="ECO:0000256" key="13">
    <source>
        <dbReference type="ARBA" id="ARBA00022884"/>
    </source>
</evidence>
<sequence>MPNFVRRVDVRNFNLEYDFFISVSRRWSDAVVFLDTEFPGSIYTSAKPHYVLSPAERYALLKANVEDIQPIQVGITICYIGRYSITWQFDLCDFDISRDRHVPESIALLESSGLNLKHIRRFGVPFVWLARLLINAGLIGLGSKAQWVVFQGGYDIAILLKGVWQWMRPCMKMMKAILPATLESFLAYARLIFCGGIYDIKCLMRVCGLHGGLERLAKQLMVEREVGKAHQAGSDSLLICHVFYRMIALYFSSKDGRKAQYLACRGLLHGFEY</sequence>
<dbReference type="Gene3D" id="3.30.420.10">
    <property type="entry name" value="Ribonuclease H-like superfamily/Ribonuclease H"/>
    <property type="match status" value="1"/>
</dbReference>
<organism evidence="18 19">
    <name type="scientific">Dendrobium nobile</name>
    <name type="common">Orchid</name>
    <dbReference type="NCBI Taxonomy" id="94219"/>
    <lineage>
        <taxon>Eukaryota</taxon>
        <taxon>Viridiplantae</taxon>
        <taxon>Streptophyta</taxon>
        <taxon>Embryophyta</taxon>
        <taxon>Tracheophyta</taxon>
        <taxon>Spermatophyta</taxon>
        <taxon>Magnoliopsida</taxon>
        <taxon>Liliopsida</taxon>
        <taxon>Asparagales</taxon>
        <taxon>Orchidaceae</taxon>
        <taxon>Epidendroideae</taxon>
        <taxon>Malaxideae</taxon>
        <taxon>Dendrobiinae</taxon>
        <taxon>Dendrobium</taxon>
    </lineage>
</organism>
<evidence type="ECO:0000313" key="19">
    <source>
        <dbReference type="Proteomes" id="UP000829196"/>
    </source>
</evidence>